<evidence type="ECO:0000313" key="2">
    <source>
        <dbReference type="EMBL" id="EKB60131.1"/>
    </source>
</evidence>
<dbReference type="EMBL" id="AGYA01000001">
    <property type="protein sequence ID" value="EKB60131.1"/>
    <property type="molecule type" value="Genomic_DNA"/>
</dbReference>
<feature type="chain" id="PRO_5003850745" evidence="1">
    <location>
        <begin position="23"/>
        <end position="107"/>
    </location>
</feature>
<comment type="caution">
    <text evidence="2">The sequence shown here is derived from an EMBL/GenBank/DDBJ whole genome shotgun (WGS) entry which is preliminary data.</text>
</comment>
<feature type="signal peptide" evidence="1">
    <location>
        <begin position="1"/>
        <end position="22"/>
    </location>
</feature>
<accession>K1LYD3</accession>
<keyword evidence="1" id="KW-0732">Signal</keyword>
<organism evidence="2 3">
    <name type="scientific">Bergeyella zoohelcum ATCC 43767</name>
    <dbReference type="NCBI Taxonomy" id="883096"/>
    <lineage>
        <taxon>Bacteria</taxon>
        <taxon>Pseudomonadati</taxon>
        <taxon>Bacteroidota</taxon>
        <taxon>Flavobacteriia</taxon>
        <taxon>Flavobacteriales</taxon>
        <taxon>Weeksellaceae</taxon>
        <taxon>Bergeyella</taxon>
    </lineage>
</organism>
<dbReference type="AlphaFoldDB" id="K1LYD3"/>
<dbReference type="HOGENOM" id="CLU_2215328_0_0_10"/>
<proteinExistence type="predicted"/>
<name>K1LYD3_9FLAO</name>
<evidence type="ECO:0000256" key="1">
    <source>
        <dbReference type="SAM" id="SignalP"/>
    </source>
</evidence>
<sequence length="107" mass="11743">MKKQLCTLAVLASMFIGTEAFGQSEKGRVGVNTPTPKATLDIQNLSSNLTTNEGLLIPRLTKTRVASIDNNQLVKGTLIFVDNVSYSGNNPKVRQINEEGFYYYNGD</sequence>
<evidence type="ECO:0000313" key="3">
    <source>
        <dbReference type="Proteomes" id="UP000006085"/>
    </source>
</evidence>
<reference evidence="2 3" key="1">
    <citation type="submission" date="2012-07" db="EMBL/GenBank/DDBJ databases">
        <title>The Genome Sequence of Bergeyella zoohelcum ATCC 43767.</title>
        <authorList>
            <consortium name="The Broad Institute Genome Sequencing Platform"/>
            <person name="Earl A."/>
            <person name="Ward D."/>
            <person name="Feldgarden M."/>
            <person name="Gevers D."/>
            <person name="Huys G."/>
            <person name="Walker B."/>
            <person name="Young S.K."/>
            <person name="Zeng Q."/>
            <person name="Gargeya S."/>
            <person name="Fitzgerald M."/>
            <person name="Haas B."/>
            <person name="Abouelleil A."/>
            <person name="Alvarado L."/>
            <person name="Arachchi H.M."/>
            <person name="Berlin A.M."/>
            <person name="Chapman S.B."/>
            <person name="Goldberg J."/>
            <person name="Griggs A."/>
            <person name="Gujja S."/>
            <person name="Hansen M."/>
            <person name="Howarth C."/>
            <person name="Imamovic A."/>
            <person name="Larimer J."/>
            <person name="McCowen C."/>
            <person name="Montmayeur A."/>
            <person name="Murphy C."/>
            <person name="Neiman D."/>
            <person name="Pearson M."/>
            <person name="Priest M."/>
            <person name="Roberts A."/>
            <person name="Saif S."/>
            <person name="Shea T."/>
            <person name="Sisk P."/>
            <person name="Sykes S."/>
            <person name="Wortman J."/>
            <person name="Nusbaum C."/>
            <person name="Birren B."/>
        </authorList>
    </citation>
    <scope>NUCLEOTIDE SEQUENCE [LARGE SCALE GENOMIC DNA]</scope>
    <source>
        <strain evidence="2 3">ATCC 43767</strain>
    </source>
</reference>
<dbReference type="Proteomes" id="UP000006085">
    <property type="component" value="Unassembled WGS sequence"/>
</dbReference>
<feature type="non-terminal residue" evidence="2">
    <location>
        <position position="107"/>
    </location>
</feature>
<keyword evidence="3" id="KW-1185">Reference proteome</keyword>
<protein>
    <submittedName>
        <fullName evidence="2">Uncharacterized protein</fullName>
    </submittedName>
</protein>
<gene>
    <name evidence="2" type="ORF">HMPREF9699_00045</name>
</gene>